<feature type="transmembrane region" description="Helical" evidence="1">
    <location>
        <begin position="164"/>
        <end position="190"/>
    </location>
</feature>
<dbReference type="InterPro" id="IPR027787">
    <property type="entry name" value="Alpha/beta-hydrolase_catalytic"/>
</dbReference>
<proteinExistence type="predicted"/>
<dbReference type="PIRSF" id="PIRSF007542">
    <property type="entry name" value="UCP007542"/>
    <property type="match status" value="1"/>
</dbReference>
<dbReference type="AlphaFoldDB" id="A0A1G7RQS2"/>
<feature type="transmembrane region" description="Helical" evidence="1">
    <location>
        <begin position="12"/>
        <end position="32"/>
    </location>
</feature>
<dbReference type="Pfam" id="PF15420">
    <property type="entry name" value="Abhydrolase_9_N"/>
    <property type="match status" value="1"/>
</dbReference>
<name>A0A1G7RQS2_9HYPH</name>
<protein>
    <submittedName>
        <fullName evidence="4">Uncharacterized membrane protein</fullName>
    </submittedName>
</protein>
<reference evidence="4 5" key="1">
    <citation type="submission" date="2016-10" db="EMBL/GenBank/DDBJ databases">
        <authorList>
            <person name="de Groot N.N."/>
        </authorList>
    </citation>
    <scope>NUCLEOTIDE SEQUENCE [LARGE SCALE GENOMIC DNA]</scope>
    <source>
        <strain evidence="4 5">CGMCC 1.10267</strain>
    </source>
</reference>
<dbReference type="Proteomes" id="UP000199495">
    <property type="component" value="Unassembled WGS sequence"/>
</dbReference>
<accession>A0A1G7RQS2</accession>
<evidence type="ECO:0000259" key="3">
    <source>
        <dbReference type="Pfam" id="PF15420"/>
    </source>
</evidence>
<keyword evidence="1" id="KW-0812">Transmembrane</keyword>
<dbReference type="RefSeq" id="WP_090589478.1">
    <property type="nucleotide sequence ID" value="NZ_FNCS01000001.1"/>
</dbReference>
<evidence type="ECO:0000313" key="5">
    <source>
        <dbReference type="Proteomes" id="UP000199495"/>
    </source>
</evidence>
<dbReference type="InterPro" id="IPR012037">
    <property type="entry name" value="Alpha/beta-hydrolase_fam"/>
</dbReference>
<evidence type="ECO:0000313" key="4">
    <source>
        <dbReference type="EMBL" id="SDG13128.1"/>
    </source>
</evidence>
<feature type="domain" description="Alpha/beta-hydrolase catalytic" evidence="2">
    <location>
        <begin position="258"/>
        <end position="545"/>
    </location>
</feature>
<evidence type="ECO:0000259" key="2">
    <source>
        <dbReference type="Pfam" id="PF10081"/>
    </source>
</evidence>
<feature type="transmembrane region" description="Helical" evidence="1">
    <location>
        <begin position="44"/>
        <end position="68"/>
    </location>
</feature>
<dbReference type="Pfam" id="PF10081">
    <property type="entry name" value="Abhydrolase_9"/>
    <property type="match status" value="1"/>
</dbReference>
<keyword evidence="5" id="KW-1185">Reference proteome</keyword>
<dbReference type="OrthoDB" id="4397445at2"/>
<feature type="domain" description="Alpha/beta-hydrolase N-terminal" evidence="3">
    <location>
        <begin position="34"/>
        <end position="241"/>
    </location>
</feature>
<gene>
    <name evidence="4" type="ORF">SAMN04487974_10162</name>
</gene>
<sequence length="577" mass="63973">MKANWRPARTVLAAIYRLPAGGLFLGLVFFALSLTPSLIPRQFVIQGILSGCVFAAGYGIGVFFEWLWNFMGLRPPRRRWAWYAHWTMILIAVGFAFICLWLSTGWQNSIRAVMAMPAVETNQPIYVVAIAVVPAVVLILLGTLIVSGVRLVSGWLRYIIPPRVALVGGIVVVMVLTNITVNGVLGRWAFAAADRFYANLDTLAGACEEQPRDPLRSGSAASLIDWNTIGLDARVYVQSGPTAREIEEITNRQAETPLRVYVGLRSAPTISERAQLALDEMIRIGAFERSAIVIIMPVGTGWVQPPAIDTLEFLYGGDVASVAMQYSYLTSWLSLVTEPNVGVEAARALFDTVFAHWNSLPPADRPELYLHGLSLGAYSSQASINLFDILSNPIDGALWVGPPFASQIWRDVTGARNPESPAWLPEVGDASIVRYANQYEGLESAGRRWGPLRLFYLQYGSDPVVFFDPDILYRRPAWLESPRAPDVSPALTWYPVVTFLQLAFDLVLAQTSPIGYGHVYAPQHYLKAWIEITQPPGWTEDELAALTERLSRQGTYRDIVGGWFRQTDADNEGFPFF</sequence>
<dbReference type="EMBL" id="FNCS01000001">
    <property type="protein sequence ID" value="SDG13128.1"/>
    <property type="molecule type" value="Genomic_DNA"/>
</dbReference>
<dbReference type="STRING" id="440168.SAMN04487974_10162"/>
<keyword evidence="1" id="KW-0472">Membrane</keyword>
<organism evidence="4 5">
    <name type="scientific">Pelagibacterium luteolum</name>
    <dbReference type="NCBI Taxonomy" id="440168"/>
    <lineage>
        <taxon>Bacteria</taxon>
        <taxon>Pseudomonadati</taxon>
        <taxon>Pseudomonadota</taxon>
        <taxon>Alphaproteobacteria</taxon>
        <taxon>Hyphomicrobiales</taxon>
        <taxon>Devosiaceae</taxon>
        <taxon>Pelagibacterium</taxon>
    </lineage>
</organism>
<keyword evidence="1" id="KW-1133">Transmembrane helix</keyword>
<feature type="transmembrane region" description="Helical" evidence="1">
    <location>
        <begin position="124"/>
        <end position="152"/>
    </location>
</feature>
<evidence type="ECO:0000256" key="1">
    <source>
        <dbReference type="SAM" id="Phobius"/>
    </source>
</evidence>
<dbReference type="InterPro" id="IPR027788">
    <property type="entry name" value="Alpha/beta-hydrolase_N_dom"/>
</dbReference>
<feature type="transmembrane region" description="Helical" evidence="1">
    <location>
        <begin position="80"/>
        <end position="104"/>
    </location>
</feature>